<reference evidence="1" key="1">
    <citation type="journal article" date="2014" name="Front. Microbiol.">
        <title>High frequency of phylogenetically diverse reductive dehalogenase-homologous genes in deep subseafloor sedimentary metagenomes.</title>
        <authorList>
            <person name="Kawai M."/>
            <person name="Futagami T."/>
            <person name="Toyoda A."/>
            <person name="Takaki Y."/>
            <person name="Nishi S."/>
            <person name="Hori S."/>
            <person name="Arai W."/>
            <person name="Tsubouchi T."/>
            <person name="Morono Y."/>
            <person name="Uchiyama I."/>
            <person name="Ito T."/>
            <person name="Fujiyama A."/>
            <person name="Inagaki F."/>
            <person name="Takami H."/>
        </authorList>
    </citation>
    <scope>NUCLEOTIDE SEQUENCE</scope>
    <source>
        <strain evidence="1">Expedition CK06-06</strain>
    </source>
</reference>
<proteinExistence type="predicted"/>
<accession>X1TW95</accession>
<protein>
    <submittedName>
        <fullName evidence="1">Uncharacterized protein</fullName>
    </submittedName>
</protein>
<organism evidence="1">
    <name type="scientific">marine sediment metagenome</name>
    <dbReference type="NCBI Taxonomy" id="412755"/>
    <lineage>
        <taxon>unclassified sequences</taxon>
        <taxon>metagenomes</taxon>
        <taxon>ecological metagenomes</taxon>
    </lineage>
</organism>
<evidence type="ECO:0000313" key="1">
    <source>
        <dbReference type="EMBL" id="GAJ09603.1"/>
    </source>
</evidence>
<feature type="non-terminal residue" evidence="1">
    <location>
        <position position="1"/>
    </location>
</feature>
<comment type="caution">
    <text evidence="1">The sequence shown here is derived from an EMBL/GenBank/DDBJ whole genome shotgun (WGS) entry which is preliminary data.</text>
</comment>
<gene>
    <name evidence="1" type="ORF">S12H4_47320</name>
</gene>
<sequence length="73" mass="8414">QIGEVHTFLTNEGYHSGIYSRKDNGRFGPRNVQKMIITRQAELKRFIEEIGTERSDSQERFNQFLIDKGAVGV</sequence>
<name>X1TW95_9ZZZZ</name>
<dbReference type="AlphaFoldDB" id="X1TW95"/>
<dbReference type="EMBL" id="BARW01029450">
    <property type="protein sequence ID" value="GAJ09603.1"/>
    <property type="molecule type" value="Genomic_DNA"/>
</dbReference>